<dbReference type="EMBL" id="CP036271">
    <property type="protein sequence ID" value="QDT56996.1"/>
    <property type="molecule type" value="Genomic_DNA"/>
</dbReference>
<dbReference type="OrthoDB" id="2806980at2"/>
<evidence type="ECO:0000256" key="1">
    <source>
        <dbReference type="SAM" id="SignalP"/>
    </source>
</evidence>
<dbReference type="RefSeq" id="WP_145034399.1">
    <property type="nucleotide sequence ID" value="NZ_CP036271.1"/>
</dbReference>
<proteinExistence type="predicted"/>
<sequence precursor="true">MLESVGDLLRSVIQSGLRKVVPLCGALALSAGSFPANAADDIPVPSSQAIRLVGNEARSLDGRQTIAPVTIRDDLGQADFAVGLSFETESTGTHDLGDLVSLWDARTRHGFTLGLRNNTGVTTSQPNWRQLQFGIDAGTEPEWKNEGRPGSAILGFSIAVHGGQLYVGTCEVGDDSVGKVYRYLGPGRWQALKPLDGSNSVTALAAFNGSLYAGTGKYRLAGSSLAESQNPAFGGKVFRLTDDDDWELVGDLAPTEAIAGFVTYGGKLYASSLYKPAGFFRYDGGTDWTPILTPDSRRVESMVVHDGALYAGSYDSGAVYRFDGTSWTDLGLVAADITQTYSFVTYQNALHVSTWPAGKVYRLDDGNRWTDCGRLGNEQEVMAMLIHNGSFYAGTLPGGQVYRYAGATDWTLLKQIDQTPDVRFRRVWTMATFQGRLFSTTLPSGNVWSMSAGHLVTDDRELGPGWHDVVAQRKSGRLRIFVDGRKVAESDAPPLGLKTGGLELKLGDGPRGQFRGQVRNAWFDPGKP</sequence>
<dbReference type="Gene3D" id="2.120.10.80">
    <property type="entry name" value="Kelch-type beta propeller"/>
    <property type="match status" value="1"/>
</dbReference>
<gene>
    <name evidence="2" type="ORF">Pan44_50600</name>
</gene>
<keyword evidence="3" id="KW-1185">Reference proteome</keyword>
<evidence type="ECO:0000313" key="3">
    <source>
        <dbReference type="Proteomes" id="UP000315700"/>
    </source>
</evidence>
<evidence type="ECO:0008006" key="4">
    <source>
        <dbReference type="Google" id="ProtNLM"/>
    </source>
</evidence>
<feature type="signal peptide" evidence="1">
    <location>
        <begin position="1"/>
        <end position="38"/>
    </location>
</feature>
<dbReference type="Proteomes" id="UP000315700">
    <property type="component" value="Chromosome"/>
</dbReference>
<evidence type="ECO:0000313" key="2">
    <source>
        <dbReference type="EMBL" id="QDT56996.1"/>
    </source>
</evidence>
<dbReference type="SUPFAM" id="SSF63825">
    <property type="entry name" value="YWTD domain"/>
    <property type="match status" value="1"/>
</dbReference>
<accession>A0A517SLJ9</accession>
<organism evidence="2 3">
    <name type="scientific">Caulifigura coniformis</name>
    <dbReference type="NCBI Taxonomy" id="2527983"/>
    <lineage>
        <taxon>Bacteria</taxon>
        <taxon>Pseudomonadati</taxon>
        <taxon>Planctomycetota</taxon>
        <taxon>Planctomycetia</taxon>
        <taxon>Planctomycetales</taxon>
        <taxon>Planctomycetaceae</taxon>
        <taxon>Caulifigura</taxon>
    </lineage>
</organism>
<dbReference type="AlphaFoldDB" id="A0A517SLJ9"/>
<dbReference type="KEGG" id="ccos:Pan44_50600"/>
<feature type="chain" id="PRO_5022118715" description="LamG-like jellyroll fold domain-containing protein" evidence="1">
    <location>
        <begin position="39"/>
        <end position="528"/>
    </location>
</feature>
<keyword evidence="1" id="KW-0732">Signal</keyword>
<reference evidence="2 3" key="1">
    <citation type="submission" date="2019-02" db="EMBL/GenBank/DDBJ databases">
        <title>Deep-cultivation of Planctomycetes and their phenomic and genomic characterization uncovers novel biology.</title>
        <authorList>
            <person name="Wiegand S."/>
            <person name="Jogler M."/>
            <person name="Boedeker C."/>
            <person name="Pinto D."/>
            <person name="Vollmers J."/>
            <person name="Rivas-Marin E."/>
            <person name="Kohn T."/>
            <person name="Peeters S.H."/>
            <person name="Heuer A."/>
            <person name="Rast P."/>
            <person name="Oberbeckmann S."/>
            <person name="Bunk B."/>
            <person name="Jeske O."/>
            <person name="Meyerdierks A."/>
            <person name="Storesund J.E."/>
            <person name="Kallscheuer N."/>
            <person name="Luecker S."/>
            <person name="Lage O.M."/>
            <person name="Pohl T."/>
            <person name="Merkel B.J."/>
            <person name="Hornburger P."/>
            <person name="Mueller R.-W."/>
            <person name="Bruemmer F."/>
            <person name="Labrenz M."/>
            <person name="Spormann A.M."/>
            <person name="Op den Camp H."/>
            <person name="Overmann J."/>
            <person name="Amann R."/>
            <person name="Jetten M.S.M."/>
            <person name="Mascher T."/>
            <person name="Medema M.H."/>
            <person name="Devos D.P."/>
            <person name="Kaster A.-K."/>
            <person name="Ovreas L."/>
            <person name="Rohde M."/>
            <person name="Galperin M.Y."/>
            <person name="Jogler C."/>
        </authorList>
    </citation>
    <scope>NUCLEOTIDE SEQUENCE [LARGE SCALE GENOMIC DNA]</scope>
    <source>
        <strain evidence="2 3">Pan44</strain>
    </source>
</reference>
<dbReference type="InParanoid" id="A0A517SLJ9"/>
<protein>
    <recommendedName>
        <fullName evidence="4">LamG-like jellyroll fold domain-containing protein</fullName>
    </recommendedName>
</protein>
<dbReference type="InterPro" id="IPR015915">
    <property type="entry name" value="Kelch-typ_b-propeller"/>
</dbReference>
<name>A0A517SLJ9_9PLAN</name>